<protein>
    <submittedName>
        <fullName evidence="1">Uncharacterized protein</fullName>
    </submittedName>
</protein>
<evidence type="ECO:0000313" key="1">
    <source>
        <dbReference type="EMBL" id="GAI64739.1"/>
    </source>
</evidence>
<sequence length="31" mass="3808">GLAVQLFKMMGIAREDKEKRTEWMRKGFRFF</sequence>
<organism evidence="1">
    <name type="scientific">marine sediment metagenome</name>
    <dbReference type="NCBI Taxonomy" id="412755"/>
    <lineage>
        <taxon>unclassified sequences</taxon>
        <taxon>metagenomes</taxon>
        <taxon>ecological metagenomes</taxon>
    </lineage>
</organism>
<proteinExistence type="predicted"/>
<feature type="non-terminal residue" evidence="1">
    <location>
        <position position="1"/>
    </location>
</feature>
<dbReference type="AlphaFoldDB" id="X1SAC8"/>
<comment type="caution">
    <text evidence="1">The sequence shown here is derived from an EMBL/GenBank/DDBJ whole genome shotgun (WGS) entry which is preliminary data.</text>
</comment>
<dbReference type="EMBL" id="BARV01046305">
    <property type="protein sequence ID" value="GAI64739.1"/>
    <property type="molecule type" value="Genomic_DNA"/>
</dbReference>
<reference evidence="1" key="1">
    <citation type="journal article" date="2014" name="Front. Microbiol.">
        <title>High frequency of phylogenetically diverse reductive dehalogenase-homologous genes in deep subseafloor sedimentary metagenomes.</title>
        <authorList>
            <person name="Kawai M."/>
            <person name="Futagami T."/>
            <person name="Toyoda A."/>
            <person name="Takaki Y."/>
            <person name="Nishi S."/>
            <person name="Hori S."/>
            <person name="Arai W."/>
            <person name="Tsubouchi T."/>
            <person name="Morono Y."/>
            <person name="Uchiyama I."/>
            <person name="Ito T."/>
            <person name="Fujiyama A."/>
            <person name="Inagaki F."/>
            <person name="Takami H."/>
        </authorList>
    </citation>
    <scope>NUCLEOTIDE SEQUENCE</scope>
    <source>
        <strain evidence="1">Expedition CK06-06</strain>
    </source>
</reference>
<gene>
    <name evidence="1" type="ORF">S06H3_67166</name>
</gene>
<accession>X1SAC8</accession>
<feature type="non-terminal residue" evidence="1">
    <location>
        <position position="31"/>
    </location>
</feature>
<name>X1SAC8_9ZZZZ</name>